<sequence length="482" mass="54323">MSSNIEPLELHPDRLFSSDPTVVAIARKLYESIKDLPIISPHGHTDPRWFNENENFGNATELFIKPDHYVFRMLYSQGIPMTDLGVPEHGLQGDMARSKAAEPEKVWQIFADNYHLYAGTPSGYWLDAVFSDVFGFTEKLCAENAQHYYQKITAALATPEFTPHALMDRFNIELIATTEGALDQLPHHRAIAGSAMAKRVITTFRPDDVIDASREDFIDNVAKLGEITDQDTTTWQGYLAAIQIRRDYFRVEGRATATDHGHPTALTADLTTAECEALFEKCRTGNSSEQEQELFRGQMLTELAGMSIKDGLVMQIHPGAHRNHNQAVFDQFGRDKGCDIPSQTEYVNALKPLLSKYGNHPDLKIILFTLDETTYSRELAPLAGHYPSLKLGPAWWFHDSPAGMLRFRQQTTETAGFYNTVGFNDDTRAFLSIPARHDVARRVDCRYLAELVANHQISESTAQTLAYQLTYGLVKKAYNLDR</sequence>
<dbReference type="PANTHER" id="PTHR30068:SF4">
    <property type="entry name" value="URONATE ISOMERASE"/>
    <property type="match status" value="1"/>
</dbReference>
<dbReference type="SUPFAM" id="SSF51556">
    <property type="entry name" value="Metallo-dependent hydrolases"/>
    <property type="match status" value="1"/>
</dbReference>
<dbReference type="AlphaFoldDB" id="A0A7V1D1B1"/>
<evidence type="ECO:0000256" key="6">
    <source>
        <dbReference type="ARBA" id="ARBA00023235"/>
    </source>
</evidence>
<dbReference type="EMBL" id="DRGM01000169">
    <property type="protein sequence ID" value="HEA18040.1"/>
    <property type="molecule type" value="Genomic_DNA"/>
</dbReference>
<dbReference type="NCBIfam" id="NF002794">
    <property type="entry name" value="PRK02925.1"/>
    <property type="match status" value="1"/>
</dbReference>
<comment type="pathway">
    <text evidence="2 7">Carbohydrate metabolism; pentose and glucuronate interconversion.</text>
</comment>
<evidence type="ECO:0000256" key="4">
    <source>
        <dbReference type="ARBA" id="ARBA00012546"/>
    </source>
</evidence>
<comment type="caution">
    <text evidence="8">The sequence shown here is derived from an EMBL/GenBank/DDBJ whole genome shotgun (WGS) entry which is preliminary data.</text>
</comment>
<accession>A0A7V1D1B1</accession>
<dbReference type="Pfam" id="PF02614">
    <property type="entry name" value="UxaC"/>
    <property type="match status" value="1"/>
</dbReference>
<dbReference type="RefSeq" id="WP_304183904.1">
    <property type="nucleotide sequence ID" value="NZ_DRGM01000169.1"/>
</dbReference>
<dbReference type="HAMAP" id="MF_00675">
    <property type="entry name" value="UxaC"/>
    <property type="match status" value="1"/>
</dbReference>
<evidence type="ECO:0000256" key="7">
    <source>
        <dbReference type="HAMAP-Rule" id="MF_00675"/>
    </source>
</evidence>
<dbReference type="PANTHER" id="PTHR30068">
    <property type="entry name" value="URONATE ISOMERASE"/>
    <property type="match status" value="1"/>
</dbReference>
<dbReference type="GO" id="GO:0019698">
    <property type="term" value="P:D-galacturonate catabolic process"/>
    <property type="evidence" value="ECO:0007669"/>
    <property type="project" value="TreeGrafter"/>
</dbReference>
<comment type="similarity">
    <text evidence="3 7">Belongs to the metallo-dependent hydrolases superfamily. Uronate isomerase family.</text>
</comment>
<organism evidence="8">
    <name type="scientific">Pseudoalteromonas prydzensis</name>
    <dbReference type="NCBI Taxonomy" id="182141"/>
    <lineage>
        <taxon>Bacteria</taxon>
        <taxon>Pseudomonadati</taxon>
        <taxon>Pseudomonadota</taxon>
        <taxon>Gammaproteobacteria</taxon>
        <taxon>Alteromonadales</taxon>
        <taxon>Pseudoalteromonadaceae</taxon>
        <taxon>Pseudoalteromonas</taxon>
    </lineage>
</organism>
<keyword evidence="6 7" id="KW-0413">Isomerase</keyword>
<name>A0A7V1D1B1_9GAMM</name>
<dbReference type="GO" id="GO:0042840">
    <property type="term" value="P:D-glucuronate catabolic process"/>
    <property type="evidence" value="ECO:0007669"/>
    <property type="project" value="TreeGrafter"/>
</dbReference>
<dbReference type="Gene3D" id="1.10.2020.10">
    <property type="entry name" value="uronate isomerase, domain 2, chain A"/>
    <property type="match status" value="1"/>
</dbReference>
<dbReference type="GO" id="GO:0008880">
    <property type="term" value="F:glucuronate isomerase activity"/>
    <property type="evidence" value="ECO:0007669"/>
    <property type="project" value="UniProtKB-UniRule"/>
</dbReference>
<protein>
    <recommendedName>
        <fullName evidence="5 7">Uronate isomerase</fullName>
        <ecNumber evidence="4 7">5.3.1.12</ecNumber>
    </recommendedName>
    <alternativeName>
        <fullName evidence="7">Glucuronate isomerase</fullName>
    </alternativeName>
    <alternativeName>
        <fullName evidence="7">Uronic isomerase</fullName>
    </alternativeName>
</protein>
<dbReference type="InterPro" id="IPR003766">
    <property type="entry name" value="Uronate_isomerase"/>
</dbReference>
<dbReference type="Gene3D" id="3.20.20.140">
    <property type="entry name" value="Metal-dependent hydrolases"/>
    <property type="match status" value="1"/>
</dbReference>
<dbReference type="InterPro" id="IPR032466">
    <property type="entry name" value="Metal_Hydrolase"/>
</dbReference>
<evidence type="ECO:0000313" key="8">
    <source>
        <dbReference type="EMBL" id="HEA18040.1"/>
    </source>
</evidence>
<proteinExistence type="inferred from homology"/>
<comment type="catalytic activity">
    <reaction evidence="7">
        <text>aldehydo-D-galacturonate = keto-D-tagaturonate</text>
        <dbReference type="Rhea" id="RHEA:27702"/>
        <dbReference type="ChEBI" id="CHEBI:12952"/>
        <dbReference type="ChEBI" id="CHEBI:17886"/>
    </reaction>
</comment>
<evidence type="ECO:0000256" key="5">
    <source>
        <dbReference type="ARBA" id="ARBA00020555"/>
    </source>
</evidence>
<gene>
    <name evidence="7 8" type="primary">uxaC</name>
    <name evidence="8" type="ORF">ENH88_16655</name>
</gene>
<reference evidence="8" key="1">
    <citation type="journal article" date="2020" name="mSystems">
        <title>Genome- and Community-Level Interaction Insights into Carbon Utilization and Element Cycling Functions of Hydrothermarchaeota in Hydrothermal Sediment.</title>
        <authorList>
            <person name="Zhou Z."/>
            <person name="Liu Y."/>
            <person name="Xu W."/>
            <person name="Pan J."/>
            <person name="Luo Z.H."/>
            <person name="Li M."/>
        </authorList>
    </citation>
    <scope>NUCLEOTIDE SEQUENCE [LARGE SCALE GENOMIC DNA]</scope>
    <source>
        <strain evidence="8">HyVt-346</strain>
    </source>
</reference>
<evidence type="ECO:0000256" key="3">
    <source>
        <dbReference type="ARBA" id="ARBA00008397"/>
    </source>
</evidence>
<evidence type="ECO:0000256" key="1">
    <source>
        <dbReference type="ARBA" id="ARBA00001165"/>
    </source>
</evidence>
<dbReference type="EC" id="5.3.1.12" evidence="4 7"/>
<evidence type="ECO:0000256" key="2">
    <source>
        <dbReference type="ARBA" id="ARBA00004892"/>
    </source>
</evidence>
<comment type="catalytic activity">
    <reaction evidence="1 7">
        <text>D-glucuronate = D-fructuronate</text>
        <dbReference type="Rhea" id="RHEA:13049"/>
        <dbReference type="ChEBI" id="CHEBI:58720"/>
        <dbReference type="ChEBI" id="CHEBI:59863"/>
        <dbReference type="EC" id="5.3.1.12"/>
    </reaction>
</comment>
<dbReference type="UniPathway" id="UPA00246"/>
<dbReference type="Proteomes" id="UP000886188">
    <property type="component" value="Unassembled WGS sequence"/>
</dbReference>